<name>A0ABY8U2Z5_TETOB</name>
<feature type="domain" description="DUF2470" evidence="1">
    <location>
        <begin position="187"/>
        <end position="258"/>
    </location>
</feature>
<dbReference type="EMBL" id="CP126213">
    <property type="protein sequence ID" value="WIA15765.1"/>
    <property type="molecule type" value="Genomic_DNA"/>
</dbReference>
<dbReference type="PANTHER" id="PTHR13343:SF22">
    <property type="entry name" value="GLUTAMYL-TRNA REDUCTASE-BINDING PROTEIN, CHLOROPLASTIC"/>
    <property type="match status" value="1"/>
</dbReference>
<dbReference type="SUPFAM" id="SSF50475">
    <property type="entry name" value="FMN-binding split barrel"/>
    <property type="match status" value="1"/>
</dbReference>
<evidence type="ECO:0000313" key="3">
    <source>
        <dbReference type="Proteomes" id="UP001244341"/>
    </source>
</evidence>
<dbReference type="InterPro" id="IPR037119">
    <property type="entry name" value="Haem_oxidase_HugZ-like_sf"/>
</dbReference>
<reference evidence="2 3" key="1">
    <citation type="submission" date="2023-05" db="EMBL/GenBank/DDBJ databases">
        <title>A 100% complete, gapless, phased diploid assembly of the Scenedesmus obliquus UTEX 3031 genome.</title>
        <authorList>
            <person name="Biondi T.C."/>
            <person name="Hanschen E.R."/>
            <person name="Kwon T."/>
            <person name="Eng W."/>
            <person name="Kruse C.P.S."/>
            <person name="Koehler S.I."/>
            <person name="Kunde Y."/>
            <person name="Gleasner C.D."/>
            <person name="You Mak K.T."/>
            <person name="Polle J."/>
            <person name="Hovde B.T."/>
            <person name="Starkenburg S.R."/>
        </authorList>
    </citation>
    <scope>NUCLEOTIDE SEQUENCE [LARGE SCALE GENOMIC DNA]</scope>
    <source>
        <strain evidence="2 3">DOE0152z</strain>
    </source>
</reference>
<evidence type="ECO:0000313" key="2">
    <source>
        <dbReference type="EMBL" id="WIA15765.1"/>
    </source>
</evidence>
<protein>
    <recommendedName>
        <fullName evidence="1">DUF2470 domain-containing protein</fullName>
    </recommendedName>
</protein>
<gene>
    <name evidence="2" type="ORF">OEZ85_002380</name>
</gene>
<dbReference type="Proteomes" id="UP001244341">
    <property type="component" value="Chromosome 6b"/>
</dbReference>
<organism evidence="2 3">
    <name type="scientific">Tetradesmus obliquus</name>
    <name type="common">Green alga</name>
    <name type="synonym">Acutodesmus obliquus</name>
    <dbReference type="NCBI Taxonomy" id="3088"/>
    <lineage>
        <taxon>Eukaryota</taxon>
        <taxon>Viridiplantae</taxon>
        <taxon>Chlorophyta</taxon>
        <taxon>core chlorophytes</taxon>
        <taxon>Chlorophyceae</taxon>
        <taxon>CS clade</taxon>
        <taxon>Sphaeropleales</taxon>
        <taxon>Scenedesmaceae</taxon>
        <taxon>Tetradesmus</taxon>
    </lineage>
</organism>
<sequence>MQSQQLLAAGRSRPCLGVALRQQLRKPALLCRANSNGNGVTCPTPAETARTVADLCTEGSLCTVTADGLPLAVPVAYSLDAAGNPVLQLVAGSAEASALQASRRCSLLVQPASFPARSLGSVALQGAAAAADGQEGATSGSCLVTLAVDGATYYGGLDAAAHGLAVPGEEYHAAEPDLLRQSASTLINTWNSERAEDIYRIVALQLGVPLIEMLYAELLWVDRLGMYVRAEVLGRQPAVVRVPFHRPVLDERDARSVVTMASHISWEADRKYVPPPLPTPTPAGSNN</sequence>
<dbReference type="InterPro" id="IPR012349">
    <property type="entry name" value="Split_barrel_FMN-bd"/>
</dbReference>
<dbReference type="Gene3D" id="2.30.110.10">
    <property type="entry name" value="Electron Transport, Fmn-binding Protein, Chain A"/>
    <property type="match status" value="1"/>
</dbReference>
<dbReference type="Gene3D" id="3.20.180.10">
    <property type="entry name" value="PNP-oxidase-like"/>
    <property type="match status" value="1"/>
</dbReference>
<proteinExistence type="predicted"/>
<dbReference type="PANTHER" id="PTHR13343">
    <property type="entry name" value="CREG1 PROTEIN"/>
    <property type="match status" value="1"/>
</dbReference>
<accession>A0ABY8U2Z5</accession>
<dbReference type="Pfam" id="PF10615">
    <property type="entry name" value="DUF2470"/>
    <property type="match status" value="1"/>
</dbReference>
<evidence type="ECO:0000259" key="1">
    <source>
        <dbReference type="Pfam" id="PF10615"/>
    </source>
</evidence>
<keyword evidence="3" id="KW-1185">Reference proteome</keyword>
<dbReference type="InterPro" id="IPR019595">
    <property type="entry name" value="DUF2470"/>
</dbReference>